<dbReference type="SUPFAM" id="SSF50249">
    <property type="entry name" value="Nucleic acid-binding proteins"/>
    <property type="match status" value="1"/>
</dbReference>
<dbReference type="Gene3D" id="3.30.470.30">
    <property type="entry name" value="DNA ligase/mRNA capping enzyme"/>
    <property type="match status" value="1"/>
</dbReference>
<dbReference type="Pfam" id="PF14743">
    <property type="entry name" value="DNA_ligase_OB_2"/>
    <property type="match status" value="1"/>
</dbReference>
<dbReference type="InterPro" id="IPR029319">
    <property type="entry name" value="DNA_ligase_OB"/>
</dbReference>
<evidence type="ECO:0000313" key="9">
    <source>
        <dbReference type="EMBL" id="BCO28126.1"/>
    </source>
</evidence>
<evidence type="ECO:0000256" key="2">
    <source>
        <dbReference type="ARBA" id="ARBA00022598"/>
    </source>
</evidence>
<name>A0ABM7MPD7_9BURK</name>
<evidence type="ECO:0000256" key="1">
    <source>
        <dbReference type="ARBA" id="ARBA00001968"/>
    </source>
</evidence>
<evidence type="ECO:0000256" key="6">
    <source>
        <dbReference type="ARBA" id="ARBA00034003"/>
    </source>
</evidence>
<comment type="cofactor">
    <cofactor evidence="1">
        <name>a divalent metal cation</name>
        <dbReference type="ChEBI" id="CHEBI:60240"/>
    </cofactor>
</comment>
<feature type="chain" id="PRO_5047394264" evidence="7">
    <location>
        <begin position="29"/>
        <end position="298"/>
    </location>
</feature>
<dbReference type="InterPro" id="IPR012310">
    <property type="entry name" value="DNA_ligase_ATP-dep_cent"/>
</dbReference>
<dbReference type="Pfam" id="PF01068">
    <property type="entry name" value="DNA_ligase_A_M"/>
    <property type="match status" value="1"/>
</dbReference>
<dbReference type="InterPro" id="IPR012340">
    <property type="entry name" value="NA-bd_OB-fold"/>
</dbReference>
<comment type="catalytic activity">
    <reaction evidence="6">
        <text>ATP + (deoxyribonucleotide)n-3'-hydroxyl + 5'-phospho-(deoxyribonucleotide)m = (deoxyribonucleotide)n+m + AMP + diphosphate.</text>
        <dbReference type="EC" id="6.5.1.1"/>
    </reaction>
</comment>
<evidence type="ECO:0000313" key="10">
    <source>
        <dbReference type="Proteomes" id="UP000824366"/>
    </source>
</evidence>
<dbReference type="InterPro" id="IPR050326">
    <property type="entry name" value="NAD_dep_DNA_ligaseB"/>
</dbReference>
<dbReference type="RefSeq" id="WP_223904111.1">
    <property type="nucleotide sequence ID" value="NZ_AP024238.1"/>
</dbReference>
<dbReference type="PROSITE" id="PS50160">
    <property type="entry name" value="DNA_LIGASE_A3"/>
    <property type="match status" value="1"/>
</dbReference>
<accession>A0ABM7MPD7</accession>
<dbReference type="PANTHER" id="PTHR47810">
    <property type="entry name" value="DNA LIGASE"/>
    <property type="match status" value="1"/>
</dbReference>
<protein>
    <submittedName>
        <fullName evidence="9">DNA ligase</fullName>
    </submittedName>
</protein>
<dbReference type="CDD" id="cd07896">
    <property type="entry name" value="Adenylation_kDNA_ligase_like"/>
    <property type="match status" value="1"/>
</dbReference>
<evidence type="ECO:0000256" key="7">
    <source>
        <dbReference type="SAM" id="SignalP"/>
    </source>
</evidence>
<keyword evidence="10" id="KW-1185">Reference proteome</keyword>
<keyword evidence="7" id="KW-0732">Signal</keyword>
<gene>
    <name evidence="9" type="ORF">MIZ03_3023</name>
</gene>
<keyword evidence="4" id="KW-0227">DNA damage</keyword>
<dbReference type="NCBIfam" id="NF006592">
    <property type="entry name" value="PRK09125.1"/>
    <property type="match status" value="1"/>
</dbReference>
<keyword evidence="3" id="KW-0235">DNA replication</keyword>
<evidence type="ECO:0000256" key="3">
    <source>
        <dbReference type="ARBA" id="ARBA00022705"/>
    </source>
</evidence>
<evidence type="ECO:0000256" key="4">
    <source>
        <dbReference type="ARBA" id="ARBA00022763"/>
    </source>
</evidence>
<dbReference type="PANTHER" id="PTHR47810:SF1">
    <property type="entry name" value="DNA LIGASE B"/>
    <property type="match status" value="1"/>
</dbReference>
<dbReference type="GO" id="GO:0016874">
    <property type="term" value="F:ligase activity"/>
    <property type="evidence" value="ECO:0007669"/>
    <property type="project" value="UniProtKB-KW"/>
</dbReference>
<keyword evidence="5" id="KW-0234">DNA repair</keyword>
<dbReference type="CDD" id="cd08041">
    <property type="entry name" value="OBF_kDNA_ligase_like"/>
    <property type="match status" value="1"/>
</dbReference>
<feature type="domain" description="ATP-dependent DNA ligase family profile" evidence="8">
    <location>
        <begin position="149"/>
        <end position="248"/>
    </location>
</feature>
<reference evidence="9 10" key="1">
    <citation type="journal article" date="2021" name="Microbiol. Spectr.">
        <title>A Single Bacterium Capable of Oxidation and Reduction of Iron at Circumneutral pH.</title>
        <authorList>
            <person name="Kato S."/>
            <person name="Ohkuma M."/>
        </authorList>
    </citation>
    <scope>NUCLEOTIDE SEQUENCE [LARGE SCALE GENOMIC DNA]</scope>
    <source>
        <strain evidence="9 10">MIZ03</strain>
    </source>
</reference>
<dbReference type="EMBL" id="AP024238">
    <property type="protein sequence ID" value="BCO28126.1"/>
    <property type="molecule type" value="Genomic_DNA"/>
</dbReference>
<dbReference type="Gene3D" id="2.40.50.140">
    <property type="entry name" value="Nucleic acid-binding proteins"/>
    <property type="match status" value="1"/>
</dbReference>
<dbReference type="SUPFAM" id="SSF56091">
    <property type="entry name" value="DNA ligase/mRNA capping enzyme, catalytic domain"/>
    <property type="match status" value="1"/>
</dbReference>
<proteinExistence type="predicted"/>
<sequence length="298" mass="32374">MNYRPTAASVLYLTGLLGSIFSPGLATALPHDTASIPAPSATAPALMHAKLWPSDQDPSGYLVSEKLDGVRAFWDGHVLRFRSGLPIAAPDWFTAALPPTALDGELWLGRGRFDELSGIVRRQAPVEADWRSVRYMIFDLPGESGAFGERSQRIQVLLAQAKQPWLQAVAQARVSDVSALQKLLNQTTQAGGEGLVLHRANALWSPGRSDALLKLKLHPDEEARVVAHLPGKGKHAGRLGALLLEMPNGQRFALGTGFTDAQREAPPPLGSMVTYRYRDHTPKGLPKFAAFLRVRSPE</sequence>
<evidence type="ECO:0000259" key="8">
    <source>
        <dbReference type="PROSITE" id="PS50160"/>
    </source>
</evidence>
<evidence type="ECO:0000256" key="5">
    <source>
        <dbReference type="ARBA" id="ARBA00023204"/>
    </source>
</evidence>
<feature type="signal peptide" evidence="7">
    <location>
        <begin position="1"/>
        <end position="28"/>
    </location>
</feature>
<dbReference type="Proteomes" id="UP000824366">
    <property type="component" value="Chromosome"/>
</dbReference>
<organism evidence="9 10">
    <name type="scientific">Rhodoferax lithotrophicus</name>
    <dbReference type="NCBI Taxonomy" id="2798804"/>
    <lineage>
        <taxon>Bacteria</taxon>
        <taxon>Pseudomonadati</taxon>
        <taxon>Pseudomonadota</taxon>
        <taxon>Betaproteobacteria</taxon>
        <taxon>Burkholderiales</taxon>
        <taxon>Comamonadaceae</taxon>
        <taxon>Rhodoferax</taxon>
    </lineage>
</organism>
<dbReference type="Gene3D" id="3.30.1490.70">
    <property type="match status" value="1"/>
</dbReference>
<keyword evidence="2 9" id="KW-0436">Ligase</keyword>